<dbReference type="Gene3D" id="1.20.1250.20">
    <property type="entry name" value="MFS general substrate transporter like domains"/>
    <property type="match status" value="1"/>
</dbReference>
<feature type="transmembrane region" description="Helical" evidence="7">
    <location>
        <begin position="297"/>
        <end position="318"/>
    </location>
</feature>
<dbReference type="PROSITE" id="PS50850">
    <property type="entry name" value="MFS"/>
    <property type="match status" value="1"/>
</dbReference>
<feature type="domain" description="Major facilitator superfamily (MFS) profile" evidence="8">
    <location>
        <begin position="20"/>
        <end position="413"/>
    </location>
</feature>
<feature type="transmembrane region" description="Helical" evidence="7">
    <location>
        <begin position="359"/>
        <end position="378"/>
    </location>
</feature>
<evidence type="ECO:0000256" key="2">
    <source>
        <dbReference type="ARBA" id="ARBA00022448"/>
    </source>
</evidence>
<dbReference type="InterPro" id="IPR010290">
    <property type="entry name" value="TM_effector"/>
</dbReference>
<feature type="transmembrane region" description="Helical" evidence="7">
    <location>
        <begin position="237"/>
        <end position="259"/>
    </location>
</feature>
<sequence>MAADKYRPDEQTALKIIFRSLKHKNYRLFFGGQSISLIGTWIQRIAISWLVYKLTNSVFLLGVVGFADQIPTFLLSPLAGVLTDRLNRYHIIIVTQILAAIQALILTCIYFYGIIDIWHIIFLSVFLGSINAFDIPARHSLLVEMIEKKEDLGNAIALNSSMFNSARLLGPSIAGILIAATGEGACFLINALSYIVVIASILKMKIVPRIINKKNTHVLTEIKEGFSYTFGFRPIKFVILLFGLVGLMGMPYSVLLPVYAKEILKGGSHTYGFLMGASGLGALTGALYLASKNSIHGLLKIVPWSAGIFGIGLIIFSLSRYSLLSMVLMVLIGFGLMLQLASSNTLLQTIVDDDKRGRVLSIYIMTLMGSATFGSLLAGGMAKFLGVPLTLAIGGISCISGAVLFAKKLPELQKDGLIYTGKTG</sequence>
<feature type="transmembrane region" description="Helical" evidence="7">
    <location>
        <begin position="187"/>
        <end position="204"/>
    </location>
</feature>
<dbReference type="AlphaFoldDB" id="E1Y824"/>
<feature type="transmembrane region" description="Helical" evidence="7">
    <location>
        <begin position="271"/>
        <end position="290"/>
    </location>
</feature>
<name>E1Y824_9BACT</name>
<evidence type="ECO:0000313" key="9">
    <source>
        <dbReference type="EMBL" id="CBX26718.1"/>
    </source>
</evidence>
<feature type="transmembrane region" description="Helical" evidence="7">
    <location>
        <begin position="28"/>
        <end position="52"/>
    </location>
</feature>
<dbReference type="EMBL" id="FR695864">
    <property type="protein sequence ID" value="CBX26718.1"/>
    <property type="molecule type" value="Genomic_DNA"/>
</dbReference>
<evidence type="ECO:0000256" key="3">
    <source>
        <dbReference type="ARBA" id="ARBA00022475"/>
    </source>
</evidence>
<dbReference type="InterPro" id="IPR020846">
    <property type="entry name" value="MFS_dom"/>
</dbReference>
<dbReference type="Pfam" id="PF05977">
    <property type="entry name" value="MFS_3"/>
    <property type="match status" value="1"/>
</dbReference>
<keyword evidence="3" id="KW-1003">Cell membrane</keyword>
<dbReference type="CDD" id="cd06173">
    <property type="entry name" value="MFS_MefA_like"/>
    <property type="match status" value="1"/>
</dbReference>
<dbReference type="PANTHER" id="PTHR23513">
    <property type="entry name" value="INTEGRAL MEMBRANE EFFLUX PROTEIN-RELATED"/>
    <property type="match status" value="1"/>
</dbReference>
<evidence type="ECO:0000256" key="7">
    <source>
        <dbReference type="SAM" id="Phobius"/>
    </source>
</evidence>
<feature type="transmembrane region" description="Helical" evidence="7">
    <location>
        <begin position="89"/>
        <end position="112"/>
    </location>
</feature>
<comment type="subcellular location">
    <subcellularLocation>
        <location evidence="1">Cell membrane</location>
        <topology evidence="1">Multi-pass membrane protein</topology>
    </subcellularLocation>
</comment>
<evidence type="ECO:0000256" key="4">
    <source>
        <dbReference type="ARBA" id="ARBA00022692"/>
    </source>
</evidence>
<proteinExistence type="predicted"/>
<protein>
    <recommendedName>
        <fullName evidence="8">Major facilitator superfamily (MFS) profile domain-containing protein</fullName>
    </recommendedName>
</protein>
<dbReference type="GO" id="GO:0005886">
    <property type="term" value="C:plasma membrane"/>
    <property type="evidence" value="ECO:0007669"/>
    <property type="project" value="UniProtKB-SubCell"/>
</dbReference>
<feature type="transmembrane region" description="Helical" evidence="7">
    <location>
        <begin position="384"/>
        <end position="406"/>
    </location>
</feature>
<keyword evidence="6 7" id="KW-0472">Membrane</keyword>
<evidence type="ECO:0000256" key="1">
    <source>
        <dbReference type="ARBA" id="ARBA00004651"/>
    </source>
</evidence>
<evidence type="ECO:0000256" key="6">
    <source>
        <dbReference type="ARBA" id="ARBA00023136"/>
    </source>
</evidence>
<feature type="transmembrane region" description="Helical" evidence="7">
    <location>
        <begin position="324"/>
        <end position="347"/>
    </location>
</feature>
<dbReference type="PANTHER" id="PTHR23513:SF11">
    <property type="entry name" value="STAPHYLOFERRIN A TRANSPORTER"/>
    <property type="match status" value="1"/>
</dbReference>
<accession>E1Y824</accession>
<feature type="transmembrane region" description="Helical" evidence="7">
    <location>
        <begin position="118"/>
        <end position="135"/>
    </location>
</feature>
<evidence type="ECO:0000259" key="8">
    <source>
        <dbReference type="PROSITE" id="PS50850"/>
    </source>
</evidence>
<keyword evidence="2" id="KW-0813">Transport</keyword>
<feature type="transmembrane region" description="Helical" evidence="7">
    <location>
        <begin position="58"/>
        <end position="82"/>
    </location>
</feature>
<organism evidence="9">
    <name type="scientific">uncultured Desulfobacterium sp</name>
    <dbReference type="NCBI Taxonomy" id="201089"/>
    <lineage>
        <taxon>Bacteria</taxon>
        <taxon>Pseudomonadati</taxon>
        <taxon>Thermodesulfobacteriota</taxon>
        <taxon>Desulfobacteria</taxon>
        <taxon>Desulfobacterales</taxon>
        <taxon>Desulfobacteriaceae</taxon>
        <taxon>Desulfobacterium</taxon>
        <taxon>environmental samples</taxon>
    </lineage>
</organism>
<evidence type="ECO:0000256" key="5">
    <source>
        <dbReference type="ARBA" id="ARBA00022989"/>
    </source>
</evidence>
<keyword evidence="5 7" id="KW-1133">Transmembrane helix</keyword>
<keyword evidence="4 7" id="KW-0812">Transmembrane</keyword>
<dbReference type="GO" id="GO:0022857">
    <property type="term" value="F:transmembrane transporter activity"/>
    <property type="evidence" value="ECO:0007669"/>
    <property type="project" value="InterPro"/>
</dbReference>
<gene>
    <name evidence="9" type="ORF">N47_A07470</name>
</gene>
<reference evidence="9" key="1">
    <citation type="journal article" date="2011" name="Environ. Microbiol.">
        <title>Genomic insights into the metabolic potential of the polycyclic aromatic hydrocarbon degrading sulfate-reducing Deltaproteobacterium N47.</title>
        <authorList>
            <person name="Bergmann F."/>
            <person name="Selesi D."/>
            <person name="Weinmaier T."/>
            <person name="Tischler P."/>
            <person name="Rattei T."/>
            <person name="Meckenstock R.U."/>
        </authorList>
    </citation>
    <scope>NUCLEOTIDE SEQUENCE</scope>
</reference>
<dbReference type="SUPFAM" id="SSF103473">
    <property type="entry name" value="MFS general substrate transporter"/>
    <property type="match status" value="1"/>
</dbReference>
<dbReference type="InterPro" id="IPR036259">
    <property type="entry name" value="MFS_trans_sf"/>
</dbReference>